<reference evidence="1" key="2">
    <citation type="submission" date="2020-11" db="EMBL/GenBank/DDBJ databases">
        <authorList>
            <person name="McCartney M.A."/>
            <person name="Auch B."/>
            <person name="Kono T."/>
            <person name="Mallez S."/>
            <person name="Becker A."/>
            <person name="Gohl D.M."/>
            <person name="Silverstein K.A.T."/>
            <person name="Koren S."/>
            <person name="Bechman K.B."/>
            <person name="Herman A."/>
            <person name="Abrahante J.E."/>
            <person name="Garbe J."/>
        </authorList>
    </citation>
    <scope>NUCLEOTIDE SEQUENCE</scope>
    <source>
        <strain evidence="1">Duluth1</strain>
        <tissue evidence="1">Whole animal</tissue>
    </source>
</reference>
<evidence type="ECO:0000313" key="1">
    <source>
        <dbReference type="EMBL" id="KAH3774471.1"/>
    </source>
</evidence>
<proteinExistence type="predicted"/>
<dbReference type="EMBL" id="JAIWYP010000009">
    <property type="protein sequence ID" value="KAH3774471.1"/>
    <property type="molecule type" value="Genomic_DNA"/>
</dbReference>
<protein>
    <submittedName>
        <fullName evidence="1">Uncharacterized protein</fullName>
    </submittedName>
</protein>
<comment type="caution">
    <text evidence="1">The sequence shown here is derived from an EMBL/GenBank/DDBJ whole genome shotgun (WGS) entry which is preliminary data.</text>
</comment>
<gene>
    <name evidence="1" type="ORF">DPMN_175853</name>
</gene>
<name>A0A9D4IGF1_DREPO</name>
<dbReference type="AlphaFoldDB" id="A0A9D4IGF1"/>
<dbReference type="Proteomes" id="UP000828390">
    <property type="component" value="Unassembled WGS sequence"/>
</dbReference>
<organism evidence="1 2">
    <name type="scientific">Dreissena polymorpha</name>
    <name type="common">Zebra mussel</name>
    <name type="synonym">Mytilus polymorpha</name>
    <dbReference type="NCBI Taxonomy" id="45954"/>
    <lineage>
        <taxon>Eukaryota</taxon>
        <taxon>Metazoa</taxon>
        <taxon>Spiralia</taxon>
        <taxon>Lophotrochozoa</taxon>
        <taxon>Mollusca</taxon>
        <taxon>Bivalvia</taxon>
        <taxon>Autobranchia</taxon>
        <taxon>Heteroconchia</taxon>
        <taxon>Euheterodonta</taxon>
        <taxon>Imparidentia</taxon>
        <taxon>Neoheterodontei</taxon>
        <taxon>Myida</taxon>
        <taxon>Dreissenoidea</taxon>
        <taxon>Dreissenidae</taxon>
        <taxon>Dreissena</taxon>
    </lineage>
</organism>
<reference evidence="1" key="1">
    <citation type="journal article" date="2019" name="bioRxiv">
        <title>The Genome of the Zebra Mussel, Dreissena polymorpha: A Resource for Invasive Species Research.</title>
        <authorList>
            <person name="McCartney M.A."/>
            <person name="Auch B."/>
            <person name="Kono T."/>
            <person name="Mallez S."/>
            <person name="Zhang Y."/>
            <person name="Obille A."/>
            <person name="Becker A."/>
            <person name="Abrahante J.E."/>
            <person name="Garbe J."/>
            <person name="Badalamenti J.P."/>
            <person name="Herman A."/>
            <person name="Mangelson H."/>
            <person name="Liachko I."/>
            <person name="Sullivan S."/>
            <person name="Sone E.D."/>
            <person name="Koren S."/>
            <person name="Silverstein K.A.T."/>
            <person name="Beckman K.B."/>
            <person name="Gohl D.M."/>
        </authorList>
    </citation>
    <scope>NUCLEOTIDE SEQUENCE</scope>
    <source>
        <strain evidence="1">Duluth1</strain>
        <tissue evidence="1">Whole animal</tissue>
    </source>
</reference>
<keyword evidence="2" id="KW-1185">Reference proteome</keyword>
<accession>A0A9D4IGF1</accession>
<sequence>MFDDDESPVVRHEIALKTHHEGHTPMEHLVLGSKRQVTIALDGNNWLHDGYSYYATVIGCNASGHCFSSRTPDLHVDSTPPHLAGFKTPMTWNKIRDNRGIAITNVSLTWYGFYDQ</sequence>
<evidence type="ECO:0000313" key="2">
    <source>
        <dbReference type="Proteomes" id="UP000828390"/>
    </source>
</evidence>